<keyword evidence="2" id="KW-0723">Serine/threonine-protein kinase</keyword>
<dbReference type="GO" id="GO:0005634">
    <property type="term" value="C:nucleus"/>
    <property type="evidence" value="ECO:0007669"/>
    <property type="project" value="TreeGrafter"/>
</dbReference>
<keyword evidence="3" id="KW-0808">Transferase</keyword>
<gene>
    <name evidence="11" type="ORF">BDV30DRAFT_249126</name>
</gene>
<feature type="binding site" evidence="9">
    <location>
        <position position="80"/>
    </location>
    <ligand>
        <name>ATP</name>
        <dbReference type="ChEBI" id="CHEBI:30616"/>
    </ligand>
</feature>
<dbReference type="InterPro" id="IPR000719">
    <property type="entry name" value="Prot_kinase_dom"/>
</dbReference>
<evidence type="ECO:0000256" key="7">
    <source>
        <dbReference type="ARBA" id="ARBA00047899"/>
    </source>
</evidence>
<dbReference type="SMART" id="SM00220">
    <property type="entry name" value="S_TKc"/>
    <property type="match status" value="1"/>
</dbReference>
<reference evidence="11 12" key="1">
    <citation type="submission" date="2019-04" db="EMBL/GenBank/DDBJ databases">
        <title>Fungal friends and foes A comparative genomics study of 23 Aspergillus species from section Flavi.</title>
        <authorList>
            <consortium name="DOE Joint Genome Institute"/>
            <person name="Kjaerbolling I."/>
            <person name="Vesth T.C."/>
            <person name="Frisvad J.C."/>
            <person name="Nybo J.L."/>
            <person name="Theobald S."/>
            <person name="Kildgaard S."/>
            <person name="Petersen T.I."/>
            <person name="Kuo A."/>
            <person name="Sato A."/>
            <person name="Lyhne E.K."/>
            <person name="Kogle M.E."/>
            <person name="Wiebenga A."/>
            <person name="Kun R.S."/>
            <person name="Lubbers R.J."/>
            <person name="Makela M.R."/>
            <person name="Barry K."/>
            <person name="Chovatia M."/>
            <person name="Clum A."/>
            <person name="Daum C."/>
            <person name="Haridas S."/>
            <person name="He G."/>
            <person name="LaButti K."/>
            <person name="Lipzen A."/>
            <person name="Mondo S."/>
            <person name="Pangilinan J."/>
            <person name="Riley R."/>
            <person name="Salamov A."/>
            <person name="Simmons B.A."/>
            <person name="Magnuson J.K."/>
            <person name="Henrissat B."/>
            <person name="Mortensen U.H."/>
            <person name="Larsen T.O."/>
            <person name="De vries R.P."/>
            <person name="Grigoriev I.V."/>
            <person name="Machida M."/>
            <person name="Baker S.E."/>
            <person name="Andersen M.R."/>
        </authorList>
    </citation>
    <scope>NUCLEOTIDE SEQUENCE [LARGE SCALE GENOMIC DNA]</scope>
    <source>
        <strain evidence="11 12">CBS 117635</strain>
    </source>
</reference>
<dbReference type="GO" id="GO:0005524">
    <property type="term" value="F:ATP binding"/>
    <property type="evidence" value="ECO:0007669"/>
    <property type="project" value="UniProtKB-UniRule"/>
</dbReference>
<dbReference type="Gene3D" id="3.30.200.20">
    <property type="entry name" value="Phosphorylase Kinase, domain 1"/>
    <property type="match status" value="1"/>
</dbReference>
<dbReference type="PANTHER" id="PTHR47634">
    <property type="entry name" value="PROTEIN KINASE DOMAIN-CONTAINING PROTEIN-RELATED"/>
    <property type="match status" value="1"/>
</dbReference>
<dbReference type="PROSITE" id="PS00107">
    <property type="entry name" value="PROTEIN_KINASE_ATP"/>
    <property type="match status" value="1"/>
</dbReference>
<evidence type="ECO:0000313" key="12">
    <source>
        <dbReference type="Proteomes" id="UP000326289"/>
    </source>
</evidence>
<dbReference type="GO" id="GO:0050684">
    <property type="term" value="P:regulation of mRNA processing"/>
    <property type="evidence" value="ECO:0007669"/>
    <property type="project" value="TreeGrafter"/>
</dbReference>
<evidence type="ECO:0000256" key="5">
    <source>
        <dbReference type="ARBA" id="ARBA00022777"/>
    </source>
</evidence>
<sequence length="403" mass="45566">MSRETEGSSESSITPGKIQYKLIEYVEDLDRYCHGGYHPLKIGDKLDDGRYQLVDKLGYGGYSTIWLARDLRRARYVAVKAVTADTSAYTPEAGLLYSLGNSPFRPGKEIIPPLIDEFLGCRLFDAKEASTSGLFRPKVAQSITAQLIRGVAFLHSESIVHSDLHLGNILVQFPDAIGRLSTSELYKLFGEPESETVIRRDGKPLSNGVPAHVFIPGWFGVPSDDLVFGEEKIILSDFGESFNPHKTPRFSSKTLPLLQPPEAIFSDESLSFASDIWTLAYRVTAEQVEVLGILPPEWWGKWSRRLEWFNEKGELKPETSRSHDGIRRTWDQRFGYCIQQPRAEAGLEKITEKEKSAFEDMLRSMLTFRPEERATAQQVLHSEWMKGWGEPALAYDSRTNLNI</sequence>
<dbReference type="GO" id="GO:0005737">
    <property type="term" value="C:cytoplasm"/>
    <property type="evidence" value="ECO:0007669"/>
    <property type="project" value="TreeGrafter"/>
</dbReference>
<dbReference type="GO" id="GO:0000245">
    <property type="term" value="P:spliceosomal complex assembly"/>
    <property type="evidence" value="ECO:0007669"/>
    <property type="project" value="TreeGrafter"/>
</dbReference>
<evidence type="ECO:0000256" key="6">
    <source>
        <dbReference type="ARBA" id="ARBA00022840"/>
    </source>
</evidence>
<dbReference type="InterPro" id="IPR011009">
    <property type="entry name" value="Kinase-like_dom_sf"/>
</dbReference>
<dbReference type="EMBL" id="ML732800">
    <property type="protein sequence ID" value="KAB8272918.1"/>
    <property type="molecule type" value="Genomic_DNA"/>
</dbReference>
<keyword evidence="5 11" id="KW-0418">Kinase</keyword>
<dbReference type="AlphaFoldDB" id="A0A5N6J2N8"/>
<proteinExistence type="predicted"/>
<evidence type="ECO:0000256" key="8">
    <source>
        <dbReference type="ARBA" id="ARBA00048679"/>
    </source>
</evidence>
<evidence type="ECO:0000256" key="9">
    <source>
        <dbReference type="PROSITE-ProRule" id="PRU10141"/>
    </source>
</evidence>
<keyword evidence="4 9" id="KW-0547">Nucleotide-binding</keyword>
<comment type="catalytic activity">
    <reaction evidence="8">
        <text>L-seryl-[protein] + ATP = O-phospho-L-seryl-[protein] + ADP + H(+)</text>
        <dbReference type="Rhea" id="RHEA:17989"/>
        <dbReference type="Rhea" id="RHEA-COMP:9863"/>
        <dbReference type="Rhea" id="RHEA-COMP:11604"/>
        <dbReference type="ChEBI" id="CHEBI:15378"/>
        <dbReference type="ChEBI" id="CHEBI:29999"/>
        <dbReference type="ChEBI" id="CHEBI:30616"/>
        <dbReference type="ChEBI" id="CHEBI:83421"/>
        <dbReference type="ChEBI" id="CHEBI:456216"/>
        <dbReference type="EC" id="2.7.11.1"/>
    </reaction>
</comment>
<organism evidence="11 12">
    <name type="scientific">Aspergillus minisclerotigenes</name>
    <dbReference type="NCBI Taxonomy" id="656917"/>
    <lineage>
        <taxon>Eukaryota</taxon>
        <taxon>Fungi</taxon>
        <taxon>Dikarya</taxon>
        <taxon>Ascomycota</taxon>
        <taxon>Pezizomycotina</taxon>
        <taxon>Eurotiomycetes</taxon>
        <taxon>Eurotiomycetidae</taxon>
        <taxon>Eurotiales</taxon>
        <taxon>Aspergillaceae</taxon>
        <taxon>Aspergillus</taxon>
        <taxon>Aspergillus subgen. Circumdati</taxon>
    </lineage>
</organism>
<evidence type="ECO:0000313" key="11">
    <source>
        <dbReference type="EMBL" id="KAB8272918.1"/>
    </source>
</evidence>
<keyword evidence="6 9" id="KW-0067">ATP-binding</keyword>
<dbReference type="PROSITE" id="PS50011">
    <property type="entry name" value="PROTEIN_KINASE_DOM"/>
    <property type="match status" value="1"/>
</dbReference>
<name>A0A5N6J2N8_9EURO</name>
<dbReference type="InterPro" id="IPR017441">
    <property type="entry name" value="Protein_kinase_ATP_BS"/>
</dbReference>
<evidence type="ECO:0000259" key="10">
    <source>
        <dbReference type="PROSITE" id="PS50011"/>
    </source>
</evidence>
<accession>A0A5N6J2N8</accession>
<dbReference type="PANTHER" id="PTHR47634:SF9">
    <property type="entry name" value="PROTEIN KINASE DOMAIN-CONTAINING PROTEIN-RELATED"/>
    <property type="match status" value="1"/>
</dbReference>
<evidence type="ECO:0000256" key="4">
    <source>
        <dbReference type="ARBA" id="ARBA00022741"/>
    </source>
</evidence>
<dbReference type="GO" id="GO:0004674">
    <property type="term" value="F:protein serine/threonine kinase activity"/>
    <property type="evidence" value="ECO:0007669"/>
    <property type="project" value="UniProtKB-KW"/>
</dbReference>
<evidence type="ECO:0000256" key="1">
    <source>
        <dbReference type="ARBA" id="ARBA00012513"/>
    </source>
</evidence>
<feature type="domain" description="Protein kinase" evidence="10">
    <location>
        <begin position="51"/>
        <end position="385"/>
    </location>
</feature>
<dbReference type="SUPFAM" id="SSF56112">
    <property type="entry name" value="Protein kinase-like (PK-like)"/>
    <property type="match status" value="1"/>
</dbReference>
<protein>
    <recommendedName>
        <fullName evidence="1">non-specific serine/threonine protein kinase</fullName>
        <ecNumber evidence="1">2.7.11.1</ecNumber>
    </recommendedName>
</protein>
<evidence type="ECO:0000256" key="3">
    <source>
        <dbReference type="ARBA" id="ARBA00022679"/>
    </source>
</evidence>
<dbReference type="Pfam" id="PF00069">
    <property type="entry name" value="Pkinase"/>
    <property type="match status" value="1"/>
</dbReference>
<dbReference type="Gene3D" id="1.10.510.10">
    <property type="entry name" value="Transferase(Phosphotransferase) domain 1"/>
    <property type="match status" value="1"/>
</dbReference>
<dbReference type="Proteomes" id="UP000326289">
    <property type="component" value="Unassembled WGS sequence"/>
</dbReference>
<evidence type="ECO:0000256" key="2">
    <source>
        <dbReference type="ARBA" id="ARBA00022527"/>
    </source>
</evidence>
<keyword evidence="12" id="KW-1185">Reference proteome</keyword>
<dbReference type="InterPro" id="IPR051334">
    <property type="entry name" value="SRPK"/>
</dbReference>
<comment type="catalytic activity">
    <reaction evidence="7">
        <text>L-threonyl-[protein] + ATP = O-phospho-L-threonyl-[protein] + ADP + H(+)</text>
        <dbReference type="Rhea" id="RHEA:46608"/>
        <dbReference type="Rhea" id="RHEA-COMP:11060"/>
        <dbReference type="Rhea" id="RHEA-COMP:11605"/>
        <dbReference type="ChEBI" id="CHEBI:15378"/>
        <dbReference type="ChEBI" id="CHEBI:30013"/>
        <dbReference type="ChEBI" id="CHEBI:30616"/>
        <dbReference type="ChEBI" id="CHEBI:61977"/>
        <dbReference type="ChEBI" id="CHEBI:456216"/>
        <dbReference type="EC" id="2.7.11.1"/>
    </reaction>
</comment>
<dbReference type="EC" id="2.7.11.1" evidence="1"/>